<dbReference type="Gene3D" id="3.40.50.10490">
    <property type="entry name" value="Glucose-6-phosphate isomerase like protein, domain 1"/>
    <property type="match status" value="1"/>
</dbReference>
<dbReference type="InterPro" id="IPR000281">
    <property type="entry name" value="HTH_RpiR"/>
</dbReference>
<accession>A0A1B7KNJ3</accession>
<comment type="caution">
    <text evidence="6">The sequence shown here is derived from an EMBL/GenBank/DDBJ whole genome shotgun (WGS) entry which is preliminary data.</text>
</comment>
<organism evidence="6 7">
    <name type="scientific">Parageobacillus thermoglucosidasius</name>
    <name type="common">Geobacillus thermoglucosidasius</name>
    <dbReference type="NCBI Taxonomy" id="1426"/>
    <lineage>
        <taxon>Bacteria</taxon>
        <taxon>Bacillati</taxon>
        <taxon>Bacillota</taxon>
        <taxon>Bacilli</taxon>
        <taxon>Bacillales</taxon>
        <taxon>Anoxybacillaceae</taxon>
        <taxon>Parageobacillus</taxon>
    </lineage>
</organism>
<sequence>MGKIIDRFSKYIGNLTYAEKHVLYYIEEHLEEAKQQSLTTMAEKNNVSTATIVRMCHKLGLEGFSELKYILKTIDSQLIPREEDTIARYKADLNETLRSLERKNLEEISEKLLQANRVLIVAVGLSKMIGEYFSKLLMQVNKPSTYVYESHIIDLLPNMIQPKDFIVFISSSGETKTIIQAAEKIRFKNVETLAITNNADSTLTRLARQSMSAHIQHAQFAGYDVSARSSLVVLIDILFEFFIKKYVKIEGKNKK</sequence>
<dbReference type="SUPFAM" id="SSF46689">
    <property type="entry name" value="Homeodomain-like"/>
    <property type="match status" value="1"/>
</dbReference>
<keyword evidence="2" id="KW-0238">DNA-binding</keyword>
<dbReference type="InterPro" id="IPR047640">
    <property type="entry name" value="RpiR-like"/>
</dbReference>
<dbReference type="GO" id="GO:0003677">
    <property type="term" value="F:DNA binding"/>
    <property type="evidence" value="ECO:0007669"/>
    <property type="project" value="UniProtKB-KW"/>
</dbReference>
<dbReference type="InterPro" id="IPR046348">
    <property type="entry name" value="SIS_dom_sf"/>
</dbReference>
<protein>
    <submittedName>
        <fullName evidence="6">Regulator</fullName>
    </submittedName>
</protein>
<gene>
    <name evidence="6" type="ORF">A7K69_12645</name>
</gene>
<evidence type="ECO:0000259" key="5">
    <source>
        <dbReference type="PROSITE" id="PS51464"/>
    </source>
</evidence>
<dbReference type="RefSeq" id="WP_064552734.1">
    <property type="nucleotide sequence ID" value="NZ_LXMA01000041.1"/>
</dbReference>
<dbReference type="InterPro" id="IPR036388">
    <property type="entry name" value="WH-like_DNA-bd_sf"/>
</dbReference>
<dbReference type="Proteomes" id="UP000078290">
    <property type="component" value="Unassembled WGS sequence"/>
</dbReference>
<reference evidence="7" key="1">
    <citation type="submission" date="2016-05" db="EMBL/GenBank/DDBJ databases">
        <authorList>
            <person name="Wang W."/>
            <person name="Zhu L."/>
        </authorList>
    </citation>
    <scope>NUCLEOTIDE SEQUENCE [LARGE SCALE GENOMIC DNA]</scope>
    <source>
        <strain evidence="7">W-2</strain>
    </source>
</reference>
<dbReference type="GO" id="GO:0003700">
    <property type="term" value="F:DNA-binding transcription factor activity"/>
    <property type="evidence" value="ECO:0007669"/>
    <property type="project" value="InterPro"/>
</dbReference>
<keyword evidence="1" id="KW-0805">Transcription regulation</keyword>
<evidence type="ECO:0000256" key="2">
    <source>
        <dbReference type="ARBA" id="ARBA00023125"/>
    </source>
</evidence>
<dbReference type="PANTHER" id="PTHR30514:SF10">
    <property type="entry name" value="MURR_RPIR FAMILY TRANSCRIPTIONAL REGULATOR"/>
    <property type="match status" value="1"/>
</dbReference>
<dbReference type="SUPFAM" id="SSF53697">
    <property type="entry name" value="SIS domain"/>
    <property type="match status" value="1"/>
</dbReference>
<dbReference type="GO" id="GO:1901135">
    <property type="term" value="P:carbohydrate derivative metabolic process"/>
    <property type="evidence" value="ECO:0007669"/>
    <property type="project" value="InterPro"/>
</dbReference>
<dbReference type="Gene3D" id="1.10.10.10">
    <property type="entry name" value="Winged helix-like DNA-binding domain superfamily/Winged helix DNA-binding domain"/>
    <property type="match status" value="1"/>
</dbReference>
<evidence type="ECO:0000313" key="6">
    <source>
        <dbReference type="EMBL" id="OAT71646.1"/>
    </source>
</evidence>
<evidence type="ECO:0000259" key="4">
    <source>
        <dbReference type="PROSITE" id="PS51071"/>
    </source>
</evidence>
<dbReference type="PANTHER" id="PTHR30514">
    <property type="entry name" value="GLUCOKINASE"/>
    <property type="match status" value="1"/>
</dbReference>
<name>A0A1B7KNJ3_PARTM</name>
<dbReference type="InterPro" id="IPR035472">
    <property type="entry name" value="RpiR-like_SIS"/>
</dbReference>
<proteinExistence type="predicted"/>
<dbReference type="InterPro" id="IPR001347">
    <property type="entry name" value="SIS_dom"/>
</dbReference>
<dbReference type="InterPro" id="IPR009057">
    <property type="entry name" value="Homeodomain-like_sf"/>
</dbReference>
<evidence type="ECO:0000313" key="7">
    <source>
        <dbReference type="Proteomes" id="UP000078290"/>
    </source>
</evidence>
<dbReference type="GO" id="GO:0097367">
    <property type="term" value="F:carbohydrate derivative binding"/>
    <property type="evidence" value="ECO:0007669"/>
    <property type="project" value="InterPro"/>
</dbReference>
<keyword evidence="3" id="KW-0804">Transcription</keyword>
<dbReference type="PROSITE" id="PS51071">
    <property type="entry name" value="HTH_RPIR"/>
    <property type="match status" value="1"/>
</dbReference>
<dbReference type="EMBL" id="LXMA01000041">
    <property type="protein sequence ID" value="OAT71646.1"/>
    <property type="molecule type" value="Genomic_DNA"/>
</dbReference>
<feature type="domain" description="SIS" evidence="5">
    <location>
        <begin position="108"/>
        <end position="248"/>
    </location>
</feature>
<dbReference type="OrthoDB" id="6590756at2"/>
<dbReference type="AlphaFoldDB" id="A0A1B7KNJ3"/>
<dbReference type="Pfam" id="PF01380">
    <property type="entry name" value="SIS"/>
    <property type="match status" value="1"/>
</dbReference>
<evidence type="ECO:0000256" key="3">
    <source>
        <dbReference type="ARBA" id="ARBA00023163"/>
    </source>
</evidence>
<evidence type="ECO:0000256" key="1">
    <source>
        <dbReference type="ARBA" id="ARBA00023015"/>
    </source>
</evidence>
<dbReference type="CDD" id="cd05013">
    <property type="entry name" value="SIS_RpiR"/>
    <property type="match status" value="1"/>
</dbReference>
<dbReference type="Pfam" id="PF01418">
    <property type="entry name" value="HTH_6"/>
    <property type="match status" value="1"/>
</dbReference>
<dbReference type="PROSITE" id="PS51464">
    <property type="entry name" value="SIS"/>
    <property type="match status" value="1"/>
</dbReference>
<feature type="domain" description="HTH rpiR-type" evidence="4">
    <location>
        <begin position="2"/>
        <end position="78"/>
    </location>
</feature>